<evidence type="ECO:0008006" key="4">
    <source>
        <dbReference type="Google" id="ProtNLM"/>
    </source>
</evidence>
<reference evidence="2" key="1">
    <citation type="submission" date="2023-03" db="EMBL/GenBank/DDBJ databases">
        <title>Massive genome expansion in bonnet fungi (Mycena s.s.) driven by repeated elements and novel gene families across ecological guilds.</title>
        <authorList>
            <consortium name="Lawrence Berkeley National Laboratory"/>
            <person name="Harder C.B."/>
            <person name="Miyauchi S."/>
            <person name="Viragh M."/>
            <person name="Kuo A."/>
            <person name="Thoen E."/>
            <person name="Andreopoulos B."/>
            <person name="Lu D."/>
            <person name="Skrede I."/>
            <person name="Drula E."/>
            <person name="Henrissat B."/>
            <person name="Morin E."/>
            <person name="Kohler A."/>
            <person name="Barry K."/>
            <person name="LaButti K."/>
            <person name="Morin E."/>
            <person name="Salamov A."/>
            <person name="Lipzen A."/>
            <person name="Mereny Z."/>
            <person name="Hegedus B."/>
            <person name="Baldrian P."/>
            <person name="Stursova M."/>
            <person name="Weitz H."/>
            <person name="Taylor A."/>
            <person name="Grigoriev I.V."/>
            <person name="Nagy L.G."/>
            <person name="Martin F."/>
            <person name="Kauserud H."/>
        </authorList>
    </citation>
    <scope>NUCLEOTIDE SEQUENCE</scope>
    <source>
        <strain evidence="2">CBHHK200</strain>
    </source>
</reference>
<feature type="coiled-coil region" evidence="1">
    <location>
        <begin position="102"/>
        <end position="129"/>
    </location>
</feature>
<keyword evidence="3" id="KW-1185">Reference proteome</keyword>
<dbReference type="EMBL" id="JARJCM010000089">
    <property type="protein sequence ID" value="KAJ7030647.1"/>
    <property type="molecule type" value="Genomic_DNA"/>
</dbReference>
<keyword evidence="1" id="KW-0175">Coiled coil</keyword>
<organism evidence="2 3">
    <name type="scientific">Mycena alexandri</name>
    <dbReference type="NCBI Taxonomy" id="1745969"/>
    <lineage>
        <taxon>Eukaryota</taxon>
        <taxon>Fungi</taxon>
        <taxon>Dikarya</taxon>
        <taxon>Basidiomycota</taxon>
        <taxon>Agaricomycotina</taxon>
        <taxon>Agaricomycetes</taxon>
        <taxon>Agaricomycetidae</taxon>
        <taxon>Agaricales</taxon>
        <taxon>Marasmiineae</taxon>
        <taxon>Mycenaceae</taxon>
        <taxon>Mycena</taxon>
    </lineage>
</organism>
<protein>
    <recommendedName>
        <fullName evidence="4">F-box domain-containing protein</fullName>
    </recommendedName>
</protein>
<proteinExistence type="predicted"/>
<evidence type="ECO:0000313" key="3">
    <source>
        <dbReference type="Proteomes" id="UP001218188"/>
    </source>
</evidence>
<dbReference type="Proteomes" id="UP001218188">
    <property type="component" value="Unassembled WGS sequence"/>
</dbReference>
<dbReference type="AlphaFoldDB" id="A0AAD6SNU3"/>
<dbReference type="Gene3D" id="1.20.1280.50">
    <property type="match status" value="1"/>
</dbReference>
<sequence>MSSGCKEMSNDAETIVLEEFWVAAPDPATLAAQLLICPCLKLPSILWIPSRLKRQVNESMDREAAARIRALLWTVWWCSAESTHRPPTQTETHSLAADRARIAVIKAKITELERSLSSLNEEKDLLQERIDGYTYPVLTLPNEIVSEIFVHFLPVYPDPPPIIGRSSPNVLGQICRKWRDIAFSTPALWRGIALSLQNGKRLDQKLRLLETWLQRSGSCLLSINMDLAYAIAPVASGSFLASIAAHSRRWEHLQLCSSDLPFPSIVAPFPSIVAPFPFLRTLYMSLAEPVESNTQSPISPFHAAPLLRTVVVFPWHHSDITLYPWSQLTTFTALLIFPDHCVDVLSQTVNLTYCKLSIRPGYGDGPKISQSVTLPHLETFIIRGSFYSNLSWRFLDIFTLPALHKFQASESILQGQPVNTLKSLFSRSRCNVQELEAYLRKLTVSRCRQWARSCSTIWTRAANK</sequence>
<gene>
    <name evidence="2" type="ORF">C8F04DRAFT_1397768</name>
</gene>
<comment type="caution">
    <text evidence="2">The sequence shown here is derived from an EMBL/GenBank/DDBJ whole genome shotgun (WGS) entry which is preliminary data.</text>
</comment>
<accession>A0AAD6SNU3</accession>
<evidence type="ECO:0000313" key="2">
    <source>
        <dbReference type="EMBL" id="KAJ7030647.1"/>
    </source>
</evidence>
<evidence type="ECO:0000256" key="1">
    <source>
        <dbReference type="SAM" id="Coils"/>
    </source>
</evidence>
<name>A0AAD6SNU3_9AGAR</name>